<evidence type="ECO:0000313" key="2">
    <source>
        <dbReference type="Proteomes" id="UP000245670"/>
    </source>
</evidence>
<dbReference type="OrthoDB" id="996574at2"/>
<evidence type="ECO:0000313" key="1">
    <source>
        <dbReference type="EMBL" id="PWG06642.1"/>
    </source>
</evidence>
<organism evidence="1 2">
    <name type="scientific">Polaribacter aquimarinus</name>
    <dbReference type="NCBI Taxonomy" id="2100726"/>
    <lineage>
        <taxon>Bacteria</taxon>
        <taxon>Pseudomonadati</taxon>
        <taxon>Bacteroidota</taxon>
        <taxon>Flavobacteriia</taxon>
        <taxon>Flavobacteriales</taxon>
        <taxon>Flavobacteriaceae</taxon>
    </lineage>
</organism>
<dbReference type="SUPFAM" id="SSF117281">
    <property type="entry name" value="Kelch motif"/>
    <property type="match status" value="1"/>
</dbReference>
<sequence>MKLYLKIVIVSCIYFFSCAPNVITKSEIVSTENLPSARHECGFVAVNGLLYLIGGRKIKPIDIFNKKTNSWKQGSKPPVEIHHFQAVTYNNDIYIIGAMTGKYPHEKPLDKILIYQTKSNQWIWGNTIPETRRRGSAGVVVKGDFAYVLCGITDGHWTGHVSWMDTYNFKTGEWSTLKDAPRPRDHFHAAIHQNKIYCASGRNSSAKTNQTFNLTIAEIDVFDIEKNQWVTLPESLNIPTKRAGASCIIRNGNLFVIGGESASQKTAHDQIEILDLSTNKWSSSIQLKRGRHGTQSVLFNNKIYIAAGSGNRGGKPELSSLEILH</sequence>
<dbReference type="Proteomes" id="UP000245670">
    <property type="component" value="Unassembled WGS sequence"/>
</dbReference>
<dbReference type="PANTHER" id="PTHR46375:SF3">
    <property type="entry name" value="KELCH REPEAT AND BTB DOMAIN-CONTAINING PROTEIN 13"/>
    <property type="match status" value="1"/>
</dbReference>
<dbReference type="AlphaFoldDB" id="A0A2U2JEA3"/>
<accession>A0A2U2JEA3</accession>
<dbReference type="PANTHER" id="PTHR46375">
    <property type="entry name" value="KELCH REPEAT AND BTB DOMAIN-CONTAINING PROTEIN 13-RELATED"/>
    <property type="match status" value="1"/>
</dbReference>
<comment type="caution">
    <text evidence="1">The sequence shown here is derived from an EMBL/GenBank/DDBJ whole genome shotgun (WGS) entry which is preliminary data.</text>
</comment>
<dbReference type="Gene3D" id="2.120.10.80">
    <property type="entry name" value="Kelch-type beta propeller"/>
    <property type="match status" value="2"/>
</dbReference>
<dbReference type="RefSeq" id="WP_109403550.1">
    <property type="nucleotide sequence ID" value="NZ_QFFG01000001.1"/>
</dbReference>
<dbReference type="InterPro" id="IPR006652">
    <property type="entry name" value="Kelch_1"/>
</dbReference>
<reference evidence="1 2" key="1">
    <citation type="submission" date="2018-05" db="EMBL/GenBank/DDBJ databases">
        <title>Polaribacter aquimarinus sp. nov., isolated from sediment in a sediment of sea.</title>
        <authorList>
            <person name="Lu D."/>
        </authorList>
    </citation>
    <scope>NUCLEOTIDE SEQUENCE [LARGE SCALE GENOMIC DNA]</scope>
    <source>
        <strain evidence="1 2">ZY113</strain>
    </source>
</reference>
<name>A0A2U2JEA3_9FLAO</name>
<dbReference type="Pfam" id="PF24681">
    <property type="entry name" value="Kelch_KLHDC2_KLHL20_DRC7"/>
    <property type="match status" value="1"/>
</dbReference>
<protein>
    <submittedName>
        <fullName evidence="1">Galactose oxidase</fullName>
    </submittedName>
</protein>
<dbReference type="InterPro" id="IPR015915">
    <property type="entry name" value="Kelch-typ_b-propeller"/>
</dbReference>
<dbReference type="InterPro" id="IPR052392">
    <property type="entry name" value="Kelch-BTB_domain-containing"/>
</dbReference>
<dbReference type="EMBL" id="QFFG01000001">
    <property type="protein sequence ID" value="PWG06642.1"/>
    <property type="molecule type" value="Genomic_DNA"/>
</dbReference>
<keyword evidence="2" id="KW-1185">Reference proteome</keyword>
<proteinExistence type="predicted"/>
<gene>
    <name evidence="1" type="ORF">DIS07_02055</name>
</gene>
<dbReference type="SMART" id="SM00612">
    <property type="entry name" value="Kelch"/>
    <property type="match status" value="4"/>
</dbReference>